<dbReference type="PANTHER" id="PTHR33074:SF128">
    <property type="entry name" value="EXPRESSED PROTEIN"/>
    <property type="match status" value="1"/>
</dbReference>
<evidence type="ECO:0000259" key="2">
    <source>
        <dbReference type="SMART" id="SM00322"/>
    </source>
</evidence>
<reference evidence="3" key="1">
    <citation type="submission" date="2020-07" db="EMBL/GenBank/DDBJ databases">
        <title>Genome sequence and genetic diversity analysis of an under-domesticated orphan crop, white fonio (Digitaria exilis).</title>
        <authorList>
            <person name="Bennetzen J.L."/>
            <person name="Chen S."/>
            <person name="Ma X."/>
            <person name="Wang X."/>
            <person name="Yssel A.E.J."/>
            <person name="Chaluvadi S.R."/>
            <person name="Johnson M."/>
            <person name="Gangashetty P."/>
            <person name="Hamidou F."/>
            <person name="Sanogo M.D."/>
            <person name="Zwaenepoel A."/>
            <person name="Wallace J."/>
            <person name="Van De Peer Y."/>
            <person name="Van Deynze A."/>
        </authorList>
    </citation>
    <scope>NUCLEOTIDE SEQUENCE</scope>
    <source>
        <tissue evidence="3">Leaves</tissue>
    </source>
</reference>
<feature type="domain" description="K Homology" evidence="2">
    <location>
        <begin position="548"/>
        <end position="620"/>
    </location>
</feature>
<dbReference type="InterPro" id="IPR011676">
    <property type="entry name" value="DUF1618"/>
</dbReference>
<dbReference type="GO" id="GO:0003723">
    <property type="term" value="F:RNA binding"/>
    <property type="evidence" value="ECO:0007669"/>
    <property type="project" value="UniProtKB-UniRule"/>
</dbReference>
<dbReference type="Gene3D" id="3.30.310.210">
    <property type="match status" value="1"/>
</dbReference>
<dbReference type="Pfam" id="PF07762">
    <property type="entry name" value="DUF1618"/>
    <property type="match status" value="1"/>
</dbReference>
<evidence type="ECO:0000313" key="4">
    <source>
        <dbReference type="Proteomes" id="UP000636709"/>
    </source>
</evidence>
<dbReference type="AlphaFoldDB" id="A0A835KSI3"/>
<gene>
    <name evidence="3" type="ORF">HU200_004195</name>
</gene>
<proteinExistence type="predicted"/>
<dbReference type="Proteomes" id="UP000636709">
    <property type="component" value="Unassembled WGS sequence"/>
</dbReference>
<dbReference type="PROSITE" id="PS50084">
    <property type="entry name" value="KH_TYPE_1"/>
    <property type="match status" value="1"/>
</dbReference>
<keyword evidence="1" id="KW-0694">RNA-binding</keyword>
<dbReference type="PANTHER" id="PTHR33074">
    <property type="entry name" value="EXPRESSED PROTEIN-RELATED"/>
    <property type="match status" value="1"/>
</dbReference>
<protein>
    <recommendedName>
        <fullName evidence="2">K Homology domain-containing protein</fullName>
    </recommendedName>
</protein>
<keyword evidence="4" id="KW-1185">Reference proteome</keyword>
<dbReference type="EMBL" id="JACEFO010000275">
    <property type="protein sequence ID" value="KAF8775806.1"/>
    <property type="molecule type" value="Genomic_DNA"/>
</dbReference>
<dbReference type="InterPro" id="IPR004088">
    <property type="entry name" value="KH_dom_type_1"/>
</dbReference>
<dbReference type="OrthoDB" id="717740at2759"/>
<sequence>MAAAAAESDSSSSKPNPPKWAMLDRYVFKSFDLDACGDGTSSPECRTGQGVPFRISLRLSTPPAVSRLYLHMPTGAAETHCRILASHRDALLLSMYEPFTEPVDGHGMPRFYDQELFVYIAGSTPSLTLLPACTRSPQEVRDDDHAESFASDDAESFASDGANSVASDGPYSFASDGTYSFASDGASSLASDGADSVKLDHGDGQLENIAPAKDGYDPLALITQFELHAVGIQCNDTGDYAVAYLCVSRCLTPGSGAEVVEAQLCVYHSSKSTWELHARPIFYHDDKELSELTRWSTNRVTTFGTYLCWIDYNCGILFCDLFAKRLNVRFISLPVEARRCPEACMDMYRNVCVVQDKDGSNKEMNFVDVSPHHGYYFRPPPSSRFELNIWTLVTDEGDGSMSWTHEFMIHDHELRISDLVPSPHGPLTFPVMSIEEPYVAYFAVGPYGYFVKNMWIVPVDLNGRLRATGDMTALRNAPVLLPSCVEGEGFKTSARKEGPILPWAYSNAQEVNVRRLHSKASIECAQNTATQIVCPQCATRFVEAKCLQQVSFRLLCPVNVVGGLIGMGGLIIKGIEKETSVCIDVGYPRSGCMERVVTIAAMESPDQCSKVQGALVRIFNRMAEVEMSSCSEFDKPSQFLARVLVTKSQVGCLVGVGGATMKDMITGDLFNVTYALCLVNISKDGRFSTGIFPWVGDGASLSYEMDSAENTFRSIDFGPPEAQVNT</sequence>
<organism evidence="3 4">
    <name type="scientific">Digitaria exilis</name>
    <dbReference type="NCBI Taxonomy" id="1010633"/>
    <lineage>
        <taxon>Eukaryota</taxon>
        <taxon>Viridiplantae</taxon>
        <taxon>Streptophyta</taxon>
        <taxon>Embryophyta</taxon>
        <taxon>Tracheophyta</taxon>
        <taxon>Spermatophyta</taxon>
        <taxon>Magnoliopsida</taxon>
        <taxon>Liliopsida</taxon>
        <taxon>Poales</taxon>
        <taxon>Poaceae</taxon>
        <taxon>PACMAD clade</taxon>
        <taxon>Panicoideae</taxon>
        <taxon>Panicodae</taxon>
        <taxon>Paniceae</taxon>
        <taxon>Anthephorinae</taxon>
        <taxon>Digitaria</taxon>
    </lineage>
</organism>
<dbReference type="SMART" id="SM00322">
    <property type="entry name" value="KH"/>
    <property type="match status" value="1"/>
</dbReference>
<name>A0A835KSI3_9POAL</name>
<dbReference type="Pfam" id="PF00013">
    <property type="entry name" value="KH_1"/>
    <property type="match status" value="1"/>
</dbReference>
<dbReference type="InterPro" id="IPR004087">
    <property type="entry name" value="KH_dom"/>
</dbReference>
<accession>A0A835KSI3</accession>
<dbReference type="SUPFAM" id="SSF54791">
    <property type="entry name" value="Eukaryotic type KH-domain (KH-domain type I)"/>
    <property type="match status" value="1"/>
</dbReference>
<evidence type="ECO:0000313" key="3">
    <source>
        <dbReference type="EMBL" id="KAF8775806.1"/>
    </source>
</evidence>
<dbReference type="InterPro" id="IPR036612">
    <property type="entry name" value="KH_dom_type_1_sf"/>
</dbReference>
<comment type="caution">
    <text evidence="3">The sequence shown here is derived from an EMBL/GenBank/DDBJ whole genome shotgun (WGS) entry which is preliminary data.</text>
</comment>
<evidence type="ECO:0000256" key="1">
    <source>
        <dbReference type="PROSITE-ProRule" id="PRU00117"/>
    </source>
</evidence>